<sequence length="296" mass="33913">VYTGKDEKNFALKELDQINIYSSYEMKGKEKYVTVEGQVKEPGTYILPENMTLYDLIFSRGGFQDKDFRKRTYLELAHVFRKIPGELEERVCTFNLRKLLEGDPEENMSLEDSDRVMIYSYETMETKPYVTIEGLIKRPGTYQLAENITLEDLILLAGGLRPDAYKVEAVIARMGPGAEEEGQRKVATIVVPVPSDFAIIPDEDKTPLETYDKIVIRNLPEWEPSSVVSVEGQVKYPGSYSLEVKEERISSIARRVGGFKKEAYPEGATLFRRKDIIEMSRERQQQREKVRANSAV</sequence>
<name>X1GX27_9ZZZZ</name>
<dbReference type="EMBL" id="BARU01017729">
    <property type="protein sequence ID" value="GAH61722.1"/>
    <property type="molecule type" value="Genomic_DNA"/>
</dbReference>
<accession>X1GX27</accession>
<dbReference type="Gene3D" id="3.10.560.10">
    <property type="entry name" value="Outer membrane lipoprotein wza domain like"/>
    <property type="match status" value="3"/>
</dbReference>
<protein>
    <recommendedName>
        <fullName evidence="1">Soluble ligand binding domain-containing protein</fullName>
    </recommendedName>
</protein>
<feature type="non-terminal residue" evidence="2">
    <location>
        <position position="296"/>
    </location>
</feature>
<dbReference type="Pfam" id="PF10531">
    <property type="entry name" value="SLBB"/>
    <property type="match status" value="2"/>
</dbReference>
<gene>
    <name evidence="2" type="ORF">S03H2_29380</name>
</gene>
<dbReference type="PANTHER" id="PTHR33619">
    <property type="entry name" value="POLYSACCHARIDE EXPORT PROTEIN GFCE-RELATED"/>
    <property type="match status" value="1"/>
</dbReference>
<dbReference type="InterPro" id="IPR049712">
    <property type="entry name" value="Poly_export"/>
</dbReference>
<dbReference type="GO" id="GO:0015159">
    <property type="term" value="F:polysaccharide transmembrane transporter activity"/>
    <property type="evidence" value="ECO:0007669"/>
    <property type="project" value="InterPro"/>
</dbReference>
<proteinExistence type="predicted"/>
<dbReference type="PANTHER" id="PTHR33619:SF3">
    <property type="entry name" value="POLYSACCHARIDE EXPORT PROTEIN GFCE-RELATED"/>
    <property type="match status" value="1"/>
</dbReference>
<feature type="non-terminal residue" evidence="2">
    <location>
        <position position="1"/>
    </location>
</feature>
<organism evidence="2">
    <name type="scientific">marine sediment metagenome</name>
    <dbReference type="NCBI Taxonomy" id="412755"/>
    <lineage>
        <taxon>unclassified sequences</taxon>
        <taxon>metagenomes</taxon>
        <taxon>ecological metagenomes</taxon>
    </lineage>
</organism>
<reference evidence="2" key="1">
    <citation type="journal article" date="2014" name="Front. Microbiol.">
        <title>High frequency of phylogenetically diverse reductive dehalogenase-homologous genes in deep subseafloor sedimentary metagenomes.</title>
        <authorList>
            <person name="Kawai M."/>
            <person name="Futagami T."/>
            <person name="Toyoda A."/>
            <person name="Takaki Y."/>
            <person name="Nishi S."/>
            <person name="Hori S."/>
            <person name="Arai W."/>
            <person name="Tsubouchi T."/>
            <person name="Morono Y."/>
            <person name="Uchiyama I."/>
            <person name="Ito T."/>
            <person name="Fujiyama A."/>
            <person name="Inagaki F."/>
            <person name="Takami H."/>
        </authorList>
    </citation>
    <scope>NUCLEOTIDE SEQUENCE</scope>
    <source>
        <strain evidence="2">Expedition CK06-06</strain>
    </source>
</reference>
<dbReference type="InterPro" id="IPR019554">
    <property type="entry name" value="Soluble_ligand-bd"/>
</dbReference>
<feature type="domain" description="Soluble ligand binding" evidence="1">
    <location>
        <begin position="129"/>
        <end position="178"/>
    </location>
</feature>
<dbReference type="SUPFAM" id="SSF142984">
    <property type="entry name" value="Nqo1 middle domain-like"/>
    <property type="match status" value="1"/>
</dbReference>
<feature type="domain" description="Soluble ligand binding" evidence="1">
    <location>
        <begin position="32"/>
        <end position="69"/>
    </location>
</feature>
<dbReference type="AlphaFoldDB" id="X1GX27"/>
<comment type="caution">
    <text evidence="2">The sequence shown here is derived from an EMBL/GenBank/DDBJ whole genome shotgun (WGS) entry which is preliminary data.</text>
</comment>
<evidence type="ECO:0000259" key="1">
    <source>
        <dbReference type="Pfam" id="PF10531"/>
    </source>
</evidence>
<evidence type="ECO:0000313" key="2">
    <source>
        <dbReference type="EMBL" id="GAH61722.1"/>
    </source>
</evidence>